<dbReference type="RefSeq" id="WP_145929559.1">
    <property type="nucleotide sequence ID" value="NZ_CP012886.2"/>
</dbReference>
<keyword evidence="2" id="KW-1185">Reference proteome</keyword>
<dbReference type="EMBL" id="JASZZX010000016">
    <property type="protein sequence ID" value="MDM3927819.1"/>
    <property type="molecule type" value="Genomic_DNA"/>
</dbReference>
<proteinExistence type="predicted"/>
<dbReference type="Proteomes" id="UP001529272">
    <property type="component" value="Unassembled WGS sequence"/>
</dbReference>
<protein>
    <submittedName>
        <fullName evidence="1">Uncharacterized protein</fullName>
    </submittedName>
</protein>
<accession>A0ABT7P3J4</accession>
<organism evidence="1 2">
    <name type="scientific">Mycobacterium intracellulare subsp. chimaera</name>
    <dbReference type="NCBI Taxonomy" id="222805"/>
    <lineage>
        <taxon>Bacteria</taxon>
        <taxon>Bacillati</taxon>
        <taxon>Actinomycetota</taxon>
        <taxon>Actinomycetes</taxon>
        <taxon>Mycobacteriales</taxon>
        <taxon>Mycobacteriaceae</taxon>
        <taxon>Mycobacterium</taxon>
        <taxon>Mycobacterium avium complex (MAC)</taxon>
    </lineage>
</organism>
<name>A0ABT7P3J4_MYCIT</name>
<reference evidence="2" key="2">
    <citation type="submission" date="2023-06" db="EMBL/GenBank/DDBJ databases">
        <title>Itaconate inhibition of nontuberculous mycobacteria.</title>
        <authorList>
            <person name="Spilker T."/>
        </authorList>
    </citation>
    <scope>NUCLEOTIDE SEQUENCE [LARGE SCALE GENOMIC DNA]</scope>
    <source>
        <strain evidence="2">FLAC1071</strain>
    </source>
</reference>
<gene>
    <name evidence="1" type="ORF">QRB35_17560</name>
</gene>
<sequence>MTITDLGVRQRSPASDAESAQVWAALAPLLAARPSMRLWSAEHRFGEVRRLTTKCPSVPAAVPLYRRGRTRMLVFDLDSKRGGPQGVDRDRDRILGWIHSCGGRAVSDVSTSGGSHILVPLARATPVEEVRAVMTAAAARCPTLDITPMLNPSAGCISVPGSACREGGHRRLQGGLADAITTLTSPNPGELLPDLLSLLAVQATAASPPTTETTTYFTGTGVTTQLRPAYRRCTPLPAPVAAFARTAKLPTSGRWDTKSEARLAVLIHLMWRGYTLDEVRQHAHRGGMWPGLEICYRRYRHFPDRALIADWSAARAWLEQILPTVHSGTHKKHTSTGGSGWGDRSERHARWLVHAVWWCDITLRTHPSRWMVAAVLQALAVSGMRAGEVVNGVPVVAVGGRSLSVAAGLISESTVWSVLRMLRDYPGSPVLLVRHGTGLCADRYALTTPDVRDPAPHAPNRVQLCTVHPVWSAVGMHYRRVYELVESGTVSTIDHVRCDARMSRSGAYAAVAELARLGLLRRSAHRIELGPVSLDDLADRLGVAETRAERITGHQRARQEWRRWLDSRRVPRTEAPAHQRPLYGGVPRWDPLPTHELTDYLAAVMATGPPELQP</sequence>
<evidence type="ECO:0000313" key="1">
    <source>
        <dbReference type="EMBL" id="MDM3927819.1"/>
    </source>
</evidence>
<evidence type="ECO:0000313" key="2">
    <source>
        <dbReference type="Proteomes" id="UP001529272"/>
    </source>
</evidence>
<comment type="caution">
    <text evidence="1">The sequence shown here is derived from an EMBL/GenBank/DDBJ whole genome shotgun (WGS) entry which is preliminary data.</text>
</comment>
<reference evidence="1 2" key="1">
    <citation type="submission" date="2023-06" db="EMBL/GenBank/DDBJ databases">
        <title>Itaconate inhibition of nontuberculous mycobacteria.</title>
        <authorList>
            <person name="Breen P."/>
            <person name="Zimbric M."/>
            <person name="Caverly L."/>
        </authorList>
    </citation>
    <scope>NUCLEOTIDE SEQUENCE [LARGE SCALE GENOMIC DNA]</scope>
    <source>
        <strain evidence="1 2">FLAC1071</strain>
    </source>
</reference>